<dbReference type="PANTHER" id="PTHR16943:SF8">
    <property type="entry name" value="2-METHYLCITRATE DEHYDRATASE"/>
    <property type="match status" value="1"/>
</dbReference>
<dbReference type="Pfam" id="PF03972">
    <property type="entry name" value="MmgE_PrpD_N"/>
    <property type="match status" value="1"/>
</dbReference>
<dbReference type="RefSeq" id="WP_153757964.1">
    <property type="nucleotide sequence ID" value="NZ_CP045851.1"/>
</dbReference>
<dbReference type="SUPFAM" id="SSF103378">
    <property type="entry name" value="2-methylcitrate dehydratase PrpD"/>
    <property type="match status" value="1"/>
</dbReference>
<reference evidence="4 5" key="1">
    <citation type="submission" date="2019-11" db="EMBL/GenBank/DDBJ databases">
        <authorList>
            <person name="He Y."/>
        </authorList>
    </citation>
    <scope>NUCLEOTIDE SEQUENCE [LARGE SCALE GENOMIC DNA]</scope>
    <source>
        <strain evidence="4 5">SCSIO 58843</strain>
    </source>
</reference>
<dbReference type="InterPro" id="IPR045337">
    <property type="entry name" value="MmgE_PrpD_C"/>
</dbReference>
<evidence type="ECO:0000256" key="1">
    <source>
        <dbReference type="ARBA" id="ARBA00006174"/>
    </source>
</evidence>
<keyword evidence="5" id="KW-1185">Reference proteome</keyword>
<organism evidence="4 5">
    <name type="scientific">Actinomarinicola tropica</name>
    <dbReference type="NCBI Taxonomy" id="2789776"/>
    <lineage>
        <taxon>Bacteria</taxon>
        <taxon>Bacillati</taxon>
        <taxon>Actinomycetota</taxon>
        <taxon>Acidimicrobiia</taxon>
        <taxon>Acidimicrobiales</taxon>
        <taxon>Iamiaceae</taxon>
        <taxon>Actinomarinicola</taxon>
    </lineage>
</organism>
<feature type="domain" description="MmgE/PrpD N-terminal" evidence="2">
    <location>
        <begin position="11"/>
        <end position="248"/>
    </location>
</feature>
<dbReference type="InterPro" id="IPR042188">
    <property type="entry name" value="MmgE/PrpD_sf_2"/>
</dbReference>
<feature type="domain" description="MmgE/PrpD C-terminal" evidence="3">
    <location>
        <begin position="283"/>
        <end position="453"/>
    </location>
</feature>
<evidence type="ECO:0000259" key="3">
    <source>
        <dbReference type="Pfam" id="PF19305"/>
    </source>
</evidence>
<dbReference type="Pfam" id="PF19305">
    <property type="entry name" value="MmgE_PrpD_C"/>
    <property type="match status" value="1"/>
</dbReference>
<dbReference type="Gene3D" id="3.30.1330.120">
    <property type="entry name" value="2-methylcitrate dehydratase PrpD"/>
    <property type="match status" value="1"/>
</dbReference>
<dbReference type="Gene3D" id="1.10.4100.10">
    <property type="entry name" value="2-methylcitrate dehydratase PrpD"/>
    <property type="match status" value="1"/>
</dbReference>
<protein>
    <submittedName>
        <fullName evidence="4">2-methylcitrate dehydratase</fullName>
    </submittedName>
</protein>
<evidence type="ECO:0000313" key="4">
    <source>
        <dbReference type="EMBL" id="QGG93858.1"/>
    </source>
</evidence>
<dbReference type="AlphaFoldDB" id="A0A5Q2RAL7"/>
<gene>
    <name evidence="4" type="ORF">GH723_01335</name>
</gene>
<dbReference type="GO" id="GO:0016829">
    <property type="term" value="F:lyase activity"/>
    <property type="evidence" value="ECO:0007669"/>
    <property type="project" value="InterPro"/>
</dbReference>
<dbReference type="InterPro" id="IPR042183">
    <property type="entry name" value="MmgE/PrpD_sf_1"/>
</dbReference>
<proteinExistence type="inferred from homology"/>
<dbReference type="InterPro" id="IPR036148">
    <property type="entry name" value="MmgE/PrpD_sf"/>
</dbReference>
<evidence type="ECO:0000313" key="5">
    <source>
        <dbReference type="Proteomes" id="UP000334019"/>
    </source>
</evidence>
<dbReference type="KEGG" id="atq:GH723_01335"/>
<name>A0A5Q2RAL7_9ACTN</name>
<sequence>MGDGDGDLTSRLSAWIATSPAMHLDDEVRELARRHVLDTLASVVACRDLEPAVLARRYAVTQSGSVGTGGATILGTSERAAPVDAVVASAMTAHGAEINDFIPSAFVQPGPSVVSVALALAEARGLSGDAVLRAVAVGYELAGRIPKALGVGNLRRAGIANHGVGPVFGAGATAASLIGLSTEQVGHLLTYCAQQASGSWQWMLDVEHIEKSWVFAGMGARNGLQAALMVDVGFRGVRGVVDHPAAWFSSPLFTHPRGDGDLGRLVDGLGERWELPLTAYKRYPVGGPTQPAVEGILRLLPEIAAAGGVDAVQAVQIAMPGRWEAFRDAEMPALNLPYLTAIILLDGRLDFVAAQSLERMHGDAAVAGVARRVEVVHAPDQESGPGEERTESATVTVTLASADRLEVHVPHVRGFPSHPMDRAEVEEKALELMGPHLGTERSRAVIDAVRSLDDLADAGELVGLVAR</sequence>
<dbReference type="Proteomes" id="UP000334019">
    <property type="component" value="Chromosome"/>
</dbReference>
<comment type="similarity">
    <text evidence="1">Belongs to the PrpD family.</text>
</comment>
<evidence type="ECO:0000259" key="2">
    <source>
        <dbReference type="Pfam" id="PF03972"/>
    </source>
</evidence>
<accession>A0A5Q2RAL7</accession>
<dbReference type="PANTHER" id="PTHR16943">
    <property type="entry name" value="2-METHYLCITRATE DEHYDRATASE-RELATED"/>
    <property type="match status" value="1"/>
</dbReference>
<dbReference type="EMBL" id="CP045851">
    <property type="protein sequence ID" value="QGG93858.1"/>
    <property type="molecule type" value="Genomic_DNA"/>
</dbReference>
<dbReference type="InterPro" id="IPR005656">
    <property type="entry name" value="MmgE_PrpD"/>
</dbReference>
<dbReference type="InterPro" id="IPR045336">
    <property type="entry name" value="MmgE_PrpD_N"/>
</dbReference>